<gene>
    <name evidence="2" type="ORF">AL544_013120</name>
</gene>
<accession>A0A2J9V3U8</accession>
<protein>
    <submittedName>
        <fullName evidence="2">GNAT family N-acetyltransferase</fullName>
    </submittedName>
</protein>
<comment type="caution">
    <text evidence="2">The sequence shown here is derived from an EMBL/GenBank/DDBJ whole genome shotgun (WGS) entry which is preliminary data.</text>
</comment>
<dbReference type="PROSITE" id="PS51186">
    <property type="entry name" value="GNAT"/>
    <property type="match status" value="1"/>
</dbReference>
<dbReference type="SUPFAM" id="SSF55729">
    <property type="entry name" value="Acyl-CoA N-acyltransferases (Nat)"/>
    <property type="match status" value="1"/>
</dbReference>
<dbReference type="EMBL" id="LOSJ02000002">
    <property type="protein sequence ID" value="PNM58452.1"/>
    <property type="molecule type" value="Genomic_DNA"/>
</dbReference>
<sequence length="146" mass="16548">MMLVREGSLSEVTQIVATISEFAKSENEQSLQARLADKPSLVLVAEKDGELLGFKMGYALDSGTFYSWFGGVAPAARGHGVAQRLLEVQEAWALKQGYERIKVKSRNQFPAMLRLLIRNNYLIEDYEKKESLIESRIHFIKVLKNK</sequence>
<dbReference type="Pfam" id="PF00583">
    <property type="entry name" value="Acetyltransf_1"/>
    <property type="match status" value="1"/>
</dbReference>
<evidence type="ECO:0000313" key="2">
    <source>
        <dbReference type="EMBL" id="PNM58452.1"/>
    </source>
</evidence>
<dbReference type="OrthoDB" id="9812289at2"/>
<dbReference type="InterPro" id="IPR016181">
    <property type="entry name" value="Acyl_CoA_acyltransferase"/>
</dbReference>
<organism evidence="2 3">
    <name type="scientific">Vibrio mimicus</name>
    <dbReference type="NCBI Taxonomy" id="674"/>
    <lineage>
        <taxon>Bacteria</taxon>
        <taxon>Pseudomonadati</taxon>
        <taxon>Pseudomonadota</taxon>
        <taxon>Gammaproteobacteria</taxon>
        <taxon>Vibrionales</taxon>
        <taxon>Vibrionaceae</taxon>
        <taxon>Vibrio</taxon>
    </lineage>
</organism>
<reference evidence="2" key="1">
    <citation type="submission" date="2017-12" db="EMBL/GenBank/DDBJ databases">
        <title>FDA dAtabase for Regulatory Grade micrObial Sequences (FDA-ARGOS): Supporting development and validation of Infectious Disease Dx tests.</title>
        <authorList>
            <person name="Hoffmann M."/>
            <person name="Allard M."/>
            <person name="Evans P."/>
            <person name="Brown E."/>
            <person name="Tallon L.J."/>
            <person name="Sadzewicz L."/>
            <person name="Sengamalay N."/>
            <person name="Ott S."/>
            <person name="Godinez A."/>
            <person name="Nagaraj S."/>
            <person name="Vavikolanu K."/>
            <person name="Aluvathingal J."/>
            <person name="Nadendla S."/>
            <person name="Hobson J."/>
            <person name="Sichtig H."/>
        </authorList>
    </citation>
    <scope>NUCLEOTIDE SEQUENCE [LARGE SCALE GENOMIC DNA]</scope>
    <source>
        <strain evidence="2">FDAARGOS_113</strain>
    </source>
</reference>
<name>A0A2J9V3U8_VIBMI</name>
<dbReference type="Gene3D" id="3.40.630.30">
    <property type="match status" value="1"/>
</dbReference>
<evidence type="ECO:0000313" key="3">
    <source>
        <dbReference type="Proteomes" id="UP000053748"/>
    </source>
</evidence>
<dbReference type="AlphaFoldDB" id="A0A2J9V3U8"/>
<proteinExistence type="predicted"/>
<dbReference type="CDD" id="cd04301">
    <property type="entry name" value="NAT_SF"/>
    <property type="match status" value="1"/>
</dbReference>
<dbReference type="Proteomes" id="UP000053748">
    <property type="component" value="Unassembled WGS sequence"/>
</dbReference>
<feature type="domain" description="N-acetyltransferase" evidence="1">
    <location>
        <begin position="2"/>
        <end position="146"/>
    </location>
</feature>
<keyword evidence="3" id="KW-1185">Reference proteome</keyword>
<dbReference type="GO" id="GO:0016747">
    <property type="term" value="F:acyltransferase activity, transferring groups other than amino-acyl groups"/>
    <property type="evidence" value="ECO:0007669"/>
    <property type="project" value="InterPro"/>
</dbReference>
<dbReference type="STRING" id="674.VM_00495"/>
<dbReference type="InterPro" id="IPR000182">
    <property type="entry name" value="GNAT_dom"/>
</dbReference>
<evidence type="ECO:0000259" key="1">
    <source>
        <dbReference type="PROSITE" id="PS51186"/>
    </source>
</evidence>